<dbReference type="Pfam" id="PF00381">
    <property type="entry name" value="PTS-HPr"/>
    <property type="match status" value="1"/>
</dbReference>
<dbReference type="NCBIfam" id="TIGR01003">
    <property type="entry name" value="PTS_HPr_family"/>
    <property type="match status" value="1"/>
</dbReference>
<dbReference type="RefSeq" id="WP_380025638.1">
    <property type="nucleotide sequence ID" value="NZ_JBHSHC010000086.1"/>
</dbReference>
<dbReference type="PROSITE" id="PS00589">
    <property type="entry name" value="PTS_HPR_SER"/>
    <property type="match status" value="1"/>
</dbReference>
<evidence type="ECO:0000256" key="3">
    <source>
        <dbReference type="ARBA" id="ARBA00020422"/>
    </source>
</evidence>
<dbReference type="PANTHER" id="PTHR33705">
    <property type="entry name" value="PHOSPHOCARRIER PROTEIN HPR"/>
    <property type="match status" value="1"/>
</dbReference>
<dbReference type="EMBL" id="JBHSHC010000086">
    <property type="protein sequence ID" value="MFC4767716.1"/>
    <property type="molecule type" value="Genomic_DNA"/>
</dbReference>
<comment type="function">
    <text evidence="1">General (non sugar-specific) component of the phosphoenolpyruvate-dependent sugar phosphotransferase system (sugar PTS). This major carbohydrate active-transport system catalyzes the phosphorylation of incoming sugar substrates concomitantly with their translocation across the cell membrane. The phosphoryl group from phosphoenolpyruvate (PEP) is transferred to the phosphoryl carrier protein HPr by enzyme I. Phospho-HPr then transfers it to the PTS EIIA domain.</text>
</comment>
<comment type="subcellular location">
    <subcellularLocation>
        <location evidence="2">Cytoplasm</location>
    </subcellularLocation>
</comment>
<dbReference type="Gene3D" id="3.30.1340.10">
    <property type="entry name" value="HPr-like"/>
    <property type="match status" value="1"/>
</dbReference>
<dbReference type="PROSITE" id="PS51350">
    <property type="entry name" value="PTS_HPR_DOM"/>
    <property type="match status" value="1"/>
</dbReference>
<feature type="domain" description="HPr" evidence="9">
    <location>
        <begin position="1"/>
        <end position="85"/>
    </location>
</feature>
<name>A0ABV9PZM4_9BACL</name>
<dbReference type="InterPro" id="IPR050399">
    <property type="entry name" value="HPr"/>
</dbReference>
<keyword evidence="11" id="KW-1185">Reference proteome</keyword>
<keyword evidence="5" id="KW-0963">Cytoplasm</keyword>
<evidence type="ECO:0000256" key="1">
    <source>
        <dbReference type="ARBA" id="ARBA00003681"/>
    </source>
</evidence>
<evidence type="ECO:0000259" key="9">
    <source>
        <dbReference type="PROSITE" id="PS51350"/>
    </source>
</evidence>
<protein>
    <recommendedName>
        <fullName evidence="3">Phosphocarrier protein HPr</fullName>
    </recommendedName>
    <alternativeName>
        <fullName evidence="8">Histidine-containing protein</fullName>
    </alternativeName>
</protein>
<accession>A0ABV9PZM4</accession>
<evidence type="ECO:0000256" key="5">
    <source>
        <dbReference type="ARBA" id="ARBA00022490"/>
    </source>
</evidence>
<dbReference type="Proteomes" id="UP001596002">
    <property type="component" value="Unassembled WGS sequence"/>
</dbReference>
<dbReference type="PROSITE" id="PS00369">
    <property type="entry name" value="PTS_HPR_HIS"/>
    <property type="match status" value="1"/>
</dbReference>
<comment type="caution">
    <text evidence="10">The sequence shown here is derived from an EMBL/GenBank/DDBJ whole genome shotgun (WGS) entry which is preliminary data.</text>
</comment>
<sequence length="85" mass="9531">MLAKVVTIRNKTGLHARPATLFAQEAKKSESNVWMTKDDKKINPKSLVNILTLGIKGGDQVTIEVENEDQETLDHLAKFLENLQD</sequence>
<dbReference type="InterPro" id="IPR000032">
    <property type="entry name" value="HPr-like"/>
</dbReference>
<evidence type="ECO:0000313" key="11">
    <source>
        <dbReference type="Proteomes" id="UP001596002"/>
    </source>
</evidence>
<keyword evidence="7" id="KW-0598">Phosphotransferase system</keyword>
<evidence type="ECO:0000313" key="10">
    <source>
        <dbReference type="EMBL" id="MFC4767716.1"/>
    </source>
</evidence>
<dbReference type="InterPro" id="IPR035895">
    <property type="entry name" value="HPr-like_sf"/>
</dbReference>
<evidence type="ECO:0000256" key="6">
    <source>
        <dbReference type="ARBA" id="ARBA00022597"/>
    </source>
</evidence>
<reference evidence="11" key="1">
    <citation type="journal article" date="2019" name="Int. J. Syst. Evol. Microbiol.">
        <title>The Global Catalogue of Microorganisms (GCM) 10K type strain sequencing project: providing services to taxonomists for standard genome sequencing and annotation.</title>
        <authorList>
            <consortium name="The Broad Institute Genomics Platform"/>
            <consortium name="The Broad Institute Genome Sequencing Center for Infectious Disease"/>
            <person name="Wu L."/>
            <person name="Ma J."/>
        </authorList>
    </citation>
    <scope>NUCLEOTIDE SEQUENCE [LARGE SCALE GENOMIC DNA]</scope>
    <source>
        <strain evidence="11">WYCCWR 12678</strain>
    </source>
</reference>
<dbReference type="InterPro" id="IPR001020">
    <property type="entry name" value="PTS_HPr_His_P_site"/>
</dbReference>
<evidence type="ECO:0000256" key="2">
    <source>
        <dbReference type="ARBA" id="ARBA00004496"/>
    </source>
</evidence>
<gene>
    <name evidence="10" type="ORF">ACFO8Q_10135</name>
</gene>
<dbReference type="PANTHER" id="PTHR33705:SF1">
    <property type="entry name" value="PHOSPHOCARRIER PROTEIN HPR"/>
    <property type="match status" value="1"/>
</dbReference>
<organism evidence="10 11">
    <name type="scientific">Effusibacillus consociatus</name>
    <dbReference type="NCBI Taxonomy" id="1117041"/>
    <lineage>
        <taxon>Bacteria</taxon>
        <taxon>Bacillati</taxon>
        <taxon>Bacillota</taxon>
        <taxon>Bacilli</taxon>
        <taxon>Bacillales</taxon>
        <taxon>Alicyclobacillaceae</taxon>
        <taxon>Effusibacillus</taxon>
    </lineage>
</organism>
<evidence type="ECO:0000256" key="8">
    <source>
        <dbReference type="ARBA" id="ARBA00033055"/>
    </source>
</evidence>
<dbReference type="CDD" id="cd00367">
    <property type="entry name" value="PTS-HPr_like"/>
    <property type="match status" value="1"/>
</dbReference>
<dbReference type="InterPro" id="IPR002114">
    <property type="entry name" value="PTS_HPr_Ser_P_site"/>
</dbReference>
<dbReference type="PRINTS" id="PR00107">
    <property type="entry name" value="PHOSPHOCPHPR"/>
</dbReference>
<keyword evidence="6" id="KW-0762">Sugar transport</keyword>
<evidence type="ECO:0000256" key="4">
    <source>
        <dbReference type="ARBA" id="ARBA00022448"/>
    </source>
</evidence>
<proteinExistence type="predicted"/>
<dbReference type="SUPFAM" id="SSF55594">
    <property type="entry name" value="HPr-like"/>
    <property type="match status" value="1"/>
</dbReference>
<keyword evidence="4" id="KW-0813">Transport</keyword>
<evidence type="ECO:0000256" key="7">
    <source>
        <dbReference type="ARBA" id="ARBA00022683"/>
    </source>
</evidence>